<feature type="domain" description="LITAF" evidence="8">
    <location>
        <begin position="50"/>
        <end position="133"/>
    </location>
</feature>
<keyword evidence="6" id="KW-0862">Zinc</keyword>
<dbReference type="GO" id="GO:0031902">
    <property type="term" value="C:late endosome membrane"/>
    <property type="evidence" value="ECO:0007669"/>
    <property type="project" value="UniProtKB-SubCell"/>
</dbReference>
<evidence type="ECO:0000256" key="1">
    <source>
        <dbReference type="ARBA" id="ARBA00004414"/>
    </source>
</evidence>
<comment type="caution">
    <text evidence="9">The sequence shown here is derived from an EMBL/GenBank/DDBJ whole genome shotgun (WGS) entry which is preliminary data.</text>
</comment>
<evidence type="ECO:0000256" key="5">
    <source>
        <dbReference type="ARBA" id="ARBA00022723"/>
    </source>
</evidence>
<reference evidence="9 10" key="1">
    <citation type="journal article" date="2024" name="BMC Genomics">
        <title>De novo assembly and annotation of Popillia japonica's genome with initial clues to its potential as an invasive pest.</title>
        <authorList>
            <person name="Cucini C."/>
            <person name="Boschi S."/>
            <person name="Funari R."/>
            <person name="Cardaioli E."/>
            <person name="Iannotti N."/>
            <person name="Marturano G."/>
            <person name="Paoli F."/>
            <person name="Bruttini M."/>
            <person name="Carapelli A."/>
            <person name="Frati F."/>
            <person name="Nardi F."/>
        </authorList>
    </citation>
    <scope>NUCLEOTIDE SEQUENCE [LARGE SCALE GENOMIC DNA]</scope>
    <source>
        <strain evidence="9">DMR45628</strain>
    </source>
</reference>
<evidence type="ECO:0000256" key="6">
    <source>
        <dbReference type="ARBA" id="ARBA00022833"/>
    </source>
</evidence>
<evidence type="ECO:0000313" key="10">
    <source>
        <dbReference type="Proteomes" id="UP001458880"/>
    </source>
</evidence>
<dbReference type="InterPro" id="IPR006629">
    <property type="entry name" value="LITAF"/>
</dbReference>
<keyword evidence="5" id="KW-0479">Metal-binding</keyword>
<dbReference type="GO" id="GO:0008270">
    <property type="term" value="F:zinc ion binding"/>
    <property type="evidence" value="ECO:0007669"/>
    <property type="project" value="TreeGrafter"/>
</dbReference>
<proteinExistence type="inferred from homology"/>
<evidence type="ECO:0000256" key="2">
    <source>
        <dbReference type="ARBA" id="ARBA00004481"/>
    </source>
</evidence>
<gene>
    <name evidence="9" type="ORF">QE152_g23118</name>
</gene>
<evidence type="ECO:0000256" key="4">
    <source>
        <dbReference type="ARBA" id="ARBA00005975"/>
    </source>
</evidence>
<dbReference type="PANTHER" id="PTHR23292">
    <property type="entry name" value="LIPOPOLYSACCHARIDE-INDUCED TUMOR NECROSIS FACTOR-ALPHA FACTOR"/>
    <property type="match status" value="1"/>
</dbReference>
<dbReference type="AlphaFoldDB" id="A0AAW1KI73"/>
<protein>
    <submittedName>
        <fullName evidence="9">LITAF-like zinc ribbon domain</fullName>
    </submittedName>
</protein>
<name>A0AAW1KI73_POPJA</name>
<dbReference type="EMBL" id="JASPKY010000227">
    <property type="protein sequence ID" value="KAK9718509.1"/>
    <property type="molecule type" value="Genomic_DNA"/>
</dbReference>
<evidence type="ECO:0000256" key="7">
    <source>
        <dbReference type="ARBA" id="ARBA00023136"/>
    </source>
</evidence>
<dbReference type="GO" id="GO:0005765">
    <property type="term" value="C:lysosomal membrane"/>
    <property type="evidence" value="ECO:0007669"/>
    <property type="project" value="UniProtKB-SubCell"/>
</dbReference>
<dbReference type="PANTHER" id="PTHR23292:SF14">
    <property type="entry name" value="FI16615P1-RELATED"/>
    <property type="match status" value="1"/>
</dbReference>
<comment type="subcellular location">
    <subcellularLocation>
        <location evidence="2">Endosome membrane</location>
        <topology evidence="2">Peripheral membrane protein</topology>
    </subcellularLocation>
    <subcellularLocation>
        <location evidence="1">Late endosome membrane</location>
    </subcellularLocation>
    <subcellularLocation>
        <location evidence="3">Lysosome membrane</location>
        <topology evidence="3">Peripheral membrane protein</topology>
        <orientation evidence="3">Cytoplasmic side</orientation>
    </subcellularLocation>
</comment>
<keyword evidence="10" id="KW-1185">Reference proteome</keyword>
<comment type="similarity">
    <text evidence="4">Belongs to the CDIP1/LITAF family.</text>
</comment>
<dbReference type="Proteomes" id="UP001458880">
    <property type="component" value="Unassembled WGS sequence"/>
</dbReference>
<dbReference type="Pfam" id="PF10601">
    <property type="entry name" value="zf-LITAF-like"/>
    <property type="match status" value="1"/>
</dbReference>
<evidence type="ECO:0000259" key="8">
    <source>
        <dbReference type="PROSITE" id="PS51837"/>
    </source>
</evidence>
<organism evidence="9 10">
    <name type="scientific">Popillia japonica</name>
    <name type="common">Japanese beetle</name>
    <dbReference type="NCBI Taxonomy" id="7064"/>
    <lineage>
        <taxon>Eukaryota</taxon>
        <taxon>Metazoa</taxon>
        <taxon>Ecdysozoa</taxon>
        <taxon>Arthropoda</taxon>
        <taxon>Hexapoda</taxon>
        <taxon>Insecta</taxon>
        <taxon>Pterygota</taxon>
        <taxon>Neoptera</taxon>
        <taxon>Endopterygota</taxon>
        <taxon>Coleoptera</taxon>
        <taxon>Polyphaga</taxon>
        <taxon>Scarabaeiformia</taxon>
        <taxon>Scarabaeidae</taxon>
        <taxon>Rutelinae</taxon>
        <taxon>Popillia</taxon>
    </lineage>
</organism>
<evidence type="ECO:0000313" key="9">
    <source>
        <dbReference type="EMBL" id="KAK9718509.1"/>
    </source>
</evidence>
<dbReference type="SMART" id="SM00714">
    <property type="entry name" value="LITAF"/>
    <property type="match status" value="1"/>
</dbReference>
<keyword evidence="7" id="KW-0472">Membrane</keyword>
<dbReference type="PROSITE" id="PS51837">
    <property type="entry name" value="LITAF"/>
    <property type="match status" value="1"/>
</dbReference>
<sequence>MNKNWRRFSFLEMEKREDRRPYSQESHTYSSSPFVIVTECVVQPQLGSTSDTVIMTPIAQFGPKSQSVVCPHCRNKILTKVDAETSTKTHNASVIMCVLLLWPCAWMPYYMDRCKSRTHYCSNCGAYLGSYDN</sequence>
<dbReference type="InterPro" id="IPR037519">
    <property type="entry name" value="LITAF_fam"/>
</dbReference>
<accession>A0AAW1KI73</accession>
<evidence type="ECO:0000256" key="3">
    <source>
        <dbReference type="ARBA" id="ARBA00004630"/>
    </source>
</evidence>